<dbReference type="AlphaFoldDB" id="A0ABD2JW73"/>
<dbReference type="SUPFAM" id="SSF53383">
    <property type="entry name" value="PLP-dependent transferases"/>
    <property type="match status" value="1"/>
</dbReference>
<accession>A0ABD2JW73</accession>
<comment type="caution">
    <text evidence="5">The sequence shown here is derived from an EMBL/GenBank/DDBJ whole genome shotgun (WGS) entry which is preliminary data.</text>
</comment>
<dbReference type="Proteomes" id="UP001620626">
    <property type="component" value="Unassembled WGS sequence"/>
</dbReference>
<evidence type="ECO:0000313" key="6">
    <source>
        <dbReference type="Proteomes" id="UP001620626"/>
    </source>
</evidence>
<proteinExistence type="inferred from homology"/>
<feature type="region of interest" description="Disordered" evidence="3">
    <location>
        <begin position="792"/>
        <end position="827"/>
    </location>
</feature>
<dbReference type="Pfam" id="PF00155">
    <property type="entry name" value="Aminotran_1_2"/>
    <property type="match status" value="1"/>
</dbReference>
<dbReference type="EMBL" id="JBICBT010000890">
    <property type="protein sequence ID" value="KAL3094892.1"/>
    <property type="molecule type" value="Genomic_DNA"/>
</dbReference>
<dbReference type="InterPro" id="IPR015424">
    <property type="entry name" value="PyrdxlP-dep_Trfase"/>
</dbReference>
<name>A0ABD2JW73_9BILA</name>
<dbReference type="PROSITE" id="PS00105">
    <property type="entry name" value="AA_TRANSFER_CLASS_1"/>
    <property type="match status" value="1"/>
</dbReference>
<dbReference type="PANTHER" id="PTHR43795:SF39">
    <property type="entry name" value="AMINOTRANSFERASE CLASS I_CLASSII DOMAIN-CONTAINING PROTEIN"/>
    <property type="match status" value="1"/>
</dbReference>
<dbReference type="PRINTS" id="PR00753">
    <property type="entry name" value="ACCSYNTHASE"/>
</dbReference>
<feature type="domain" description="Aminotransferase class I/classII large" evidence="4">
    <location>
        <begin position="65"/>
        <end position="419"/>
    </location>
</feature>
<reference evidence="5 6" key="1">
    <citation type="submission" date="2024-10" db="EMBL/GenBank/DDBJ databases">
        <authorList>
            <person name="Kim D."/>
        </authorList>
    </citation>
    <scope>NUCLEOTIDE SEQUENCE [LARGE SCALE GENOMIC DNA]</scope>
    <source>
        <strain evidence="5">BH-2024</strain>
    </source>
</reference>
<dbReference type="InterPro" id="IPR015422">
    <property type="entry name" value="PyrdxlP-dep_Trfase_small"/>
</dbReference>
<evidence type="ECO:0000313" key="5">
    <source>
        <dbReference type="EMBL" id="KAL3094892.1"/>
    </source>
</evidence>
<keyword evidence="6" id="KW-1185">Reference proteome</keyword>
<comment type="similarity">
    <text evidence="1">Belongs to the class-I pyridoxal-phosphate-dependent aminotransferase family.</text>
</comment>
<dbReference type="PANTHER" id="PTHR43795">
    <property type="entry name" value="BIFUNCTIONAL ASPARTATE AMINOTRANSFERASE AND GLUTAMATE/ASPARTATE-PREPHENATE AMINOTRANSFERASE-RELATED"/>
    <property type="match status" value="1"/>
</dbReference>
<evidence type="ECO:0000256" key="3">
    <source>
        <dbReference type="SAM" id="MobiDB-lite"/>
    </source>
</evidence>
<organism evidence="5 6">
    <name type="scientific">Heterodera trifolii</name>
    <dbReference type="NCBI Taxonomy" id="157864"/>
    <lineage>
        <taxon>Eukaryota</taxon>
        <taxon>Metazoa</taxon>
        <taxon>Ecdysozoa</taxon>
        <taxon>Nematoda</taxon>
        <taxon>Chromadorea</taxon>
        <taxon>Rhabditida</taxon>
        <taxon>Tylenchina</taxon>
        <taxon>Tylenchomorpha</taxon>
        <taxon>Tylenchoidea</taxon>
        <taxon>Heteroderidae</taxon>
        <taxon>Heteroderinae</taxon>
        <taxon>Heterodera</taxon>
    </lineage>
</organism>
<dbReference type="Gene3D" id="3.40.640.10">
    <property type="entry name" value="Type I PLP-dependent aspartate aminotransferase-like (Major domain)"/>
    <property type="match status" value="1"/>
</dbReference>
<dbReference type="InterPro" id="IPR050478">
    <property type="entry name" value="Ethylene_sulfur-biosynth"/>
</dbReference>
<protein>
    <recommendedName>
        <fullName evidence="4">Aminotransferase class I/classII large domain-containing protein</fullName>
    </recommendedName>
</protein>
<evidence type="ECO:0000259" key="4">
    <source>
        <dbReference type="Pfam" id="PF00155"/>
    </source>
</evidence>
<dbReference type="CDD" id="cd00609">
    <property type="entry name" value="AAT_like"/>
    <property type="match status" value="1"/>
</dbReference>
<keyword evidence="2" id="KW-0663">Pyridoxal phosphate</keyword>
<gene>
    <name evidence="5" type="ORF">niasHT_025696</name>
</gene>
<feature type="compositionally biased region" description="Polar residues" evidence="3">
    <location>
        <begin position="455"/>
        <end position="468"/>
    </location>
</feature>
<dbReference type="InterPro" id="IPR004838">
    <property type="entry name" value="NHTrfase_class1_PyrdxlP-BS"/>
</dbReference>
<sequence>MVAERARRGLNLPSTSVQNKLHQEDPYDEEQNKKGYIKLSSADNILSQDLIMDKFRSIDWSKFNMDQLFVYPRGGGELSTLSSVARFINRFCRSADSGVPPVAEDELVVVPGVTTGADLLSQILFDPGDFLLVPSPFYYRFVNDFGERGSVHIGCVPALSEDGTRTELRAERFEEVYQEIMQHQQQGKVRAIMLVNPQNPEAGYFSLDEIRPVVRWALSRNLFVLLDEIYDLSIYDEDSECPFRSAVELFEDERSRQKLIWLWGLSKNFSLPGLRAAVIHSPNPLVRTAITRFMMHHLPNCTTQFIMRQFLDDHEWVERVFLPENLRRMREARDRTLRSLQRMGVRCLKPRAGFFVLADFSKFLDEPTFDGERRLFERLMRNKVIITAGDACRMPTPGWFRIVFTSVSPQTLDEGLNRIRAALTEERADERGEGTNEDKVANGVTNEDDEAANEGTDSGTFINGNGATTKRRKITKEQHNESNGRNTPLDKCCSNSPQNGGTLTHFLISMVRPFPHFFSPFSFVLCFLLLVDGTFADQKKKGSGAGGDLSDLLGGLDLDGMLSGVQEMLGKAGGGAADGKKGFDKIKEMAANLDPKMLQDLLGKIDTGKINEVVKNMMTPENMWNMLPANVKELLPHSWFLIGKKLGNVLAKEWDKIVELMDSVDKLGSAEELWTAVKQKTPMLADLLENDLWNGSKERWTKFEGNLGDEAKQYKENIKSTGWEWLSRKVFAPALRLSPEAKTNIKDSFGDTFPALKPLVEKAAANEKLKEWADQWKMMADLEAMMAQFQSAMGGMKTEEGEEEEEEAKSSNSTKTTTEEEMEKEEL</sequence>
<dbReference type="InterPro" id="IPR015421">
    <property type="entry name" value="PyrdxlP-dep_Trfase_major"/>
</dbReference>
<evidence type="ECO:0000256" key="1">
    <source>
        <dbReference type="ARBA" id="ARBA00007441"/>
    </source>
</evidence>
<feature type="region of interest" description="Disordered" evidence="3">
    <location>
        <begin position="425"/>
        <end position="495"/>
    </location>
</feature>
<evidence type="ECO:0000256" key="2">
    <source>
        <dbReference type="ARBA" id="ARBA00022898"/>
    </source>
</evidence>
<dbReference type="InterPro" id="IPR004839">
    <property type="entry name" value="Aminotransferase_I/II_large"/>
</dbReference>
<feature type="compositionally biased region" description="Basic and acidic residues" evidence="3">
    <location>
        <begin position="425"/>
        <end position="440"/>
    </location>
</feature>
<dbReference type="Gene3D" id="3.90.1150.10">
    <property type="entry name" value="Aspartate Aminotransferase, domain 1"/>
    <property type="match status" value="1"/>
</dbReference>